<evidence type="ECO:0000313" key="6">
    <source>
        <dbReference type="Proteomes" id="UP000070452"/>
    </source>
</evidence>
<evidence type="ECO:0000313" key="3">
    <source>
        <dbReference type="EMBL" id="MBX4221611.1"/>
    </source>
</evidence>
<feature type="region of interest" description="Disordered" evidence="1">
    <location>
        <begin position="1"/>
        <end position="110"/>
    </location>
</feature>
<dbReference type="AlphaFoldDB" id="A0A133CR80"/>
<dbReference type="EMBL" id="JAIFOC010000013">
    <property type="protein sequence ID" value="MBX4221611.1"/>
    <property type="molecule type" value="Genomic_DNA"/>
</dbReference>
<dbReference type="STRING" id="1352.AL014_06925"/>
<protein>
    <submittedName>
        <fullName evidence="4">CsbD family protein</fullName>
    </submittedName>
</protein>
<accession>A0A133CR80</accession>
<evidence type="ECO:0000313" key="5">
    <source>
        <dbReference type="EMBL" id="SAM47582.1"/>
    </source>
</evidence>
<sequence length="110" mass="12849">MGSLKNQKDKVVGNAKEKIGEMLNKENLIDEGRTQSETAEEKEKQYQARIDEIEDQQAEEEAKRQDLTQERKNPTPDRSKTPLPESDHIPDEQKIEEQRMKHYTGIEEKL</sequence>
<evidence type="ECO:0000313" key="8">
    <source>
        <dbReference type="Proteomes" id="UP000249070"/>
    </source>
</evidence>
<dbReference type="PATRIC" id="fig|1352.1358.peg.1612"/>
<reference evidence="3" key="4">
    <citation type="journal article" date="2022" name="J. Anim. Sci.">
        <title>Whole genome sequence analyses-based assessment of virulence potential and antimicrobial susceptibilities and resistance of Enterococcus faecium strains isolated from commercial swine and cattle probiotic products.</title>
        <authorList>
            <person name="Shridhar P.B."/>
            <person name="Amachawadi R.G."/>
            <person name="Tokach M."/>
            <person name="Patel I."/>
            <person name="Gangiredla J."/>
            <person name="Mammel M."/>
            <person name="Nagaraja T.G."/>
        </authorList>
    </citation>
    <scope>NUCLEOTIDE SEQUENCE</scope>
    <source>
        <strain evidence="3">EF215</strain>
    </source>
</reference>
<dbReference type="RefSeq" id="WP_002288325.1">
    <property type="nucleotide sequence ID" value="NZ_AP022341.1"/>
</dbReference>
<dbReference type="EMBL" id="FKLM01000032">
    <property type="protein sequence ID" value="SAM47582.1"/>
    <property type="molecule type" value="Genomic_DNA"/>
</dbReference>
<feature type="compositionally biased region" description="Basic and acidic residues" evidence="1">
    <location>
        <begin position="60"/>
        <end position="110"/>
    </location>
</feature>
<dbReference type="GeneID" id="66454463"/>
<evidence type="ECO:0000313" key="2">
    <source>
        <dbReference type="EMBL" id="KWX19065.1"/>
    </source>
</evidence>
<dbReference type="EMBL" id="LRHK01000001">
    <property type="protein sequence ID" value="KWX19065.1"/>
    <property type="molecule type" value="Genomic_DNA"/>
</dbReference>
<gene>
    <name evidence="2" type="ORF">AWT83_11505</name>
    <name evidence="4" type="ORF">DKP91_06220</name>
    <name evidence="5" type="ORF">DTPHA_601844</name>
    <name evidence="3" type="ORF">KYX88_01925</name>
</gene>
<dbReference type="Proteomes" id="UP000249070">
    <property type="component" value="Unassembled WGS sequence"/>
</dbReference>
<comment type="caution">
    <text evidence="4">The sequence shown here is derived from an EMBL/GenBank/DDBJ whole genome shotgun (WGS) entry which is preliminary data.</text>
</comment>
<organism evidence="4 8">
    <name type="scientific">Enterococcus faecium</name>
    <name type="common">Streptococcus faecium</name>
    <dbReference type="NCBI Taxonomy" id="1352"/>
    <lineage>
        <taxon>Bacteria</taxon>
        <taxon>Bacillati</taxon>
        <taxon>Bacillota</taxon>
        <taxon>Bacilli</taxon>
        <taxon>Lactobacillales</taxon>
        <taxon>Enterococcaceae</taxon>
        <taxon>Enterococcus</taxon>
    </lineage>
</organism>
<feature type="compositionally biased region" description="Basic and acidic residues" evidence="1">
    <location>
        <begin position="1"/>
        <end position="51"/>
    </location>
</feature>
<reference evidence="5 7" key="2">
    <citation type="submission" date="2016-04" db="EMBL/GenBank/DDBJ databases">
        <authorList>
            <person name="Millard A."/>
        </authorList>
    </citation>
    <scope>NUCLEOTIDE SEQUENCE [LARGE SCALE GENOMIC DNA]</scope>
    <source>
        <strain evidence="5">Isolate 22</strain>
    </source>
</reference>
<dbReference type="Proteomes" id="UP000070452">
    <property type="component" value="Unassembled WGS sequence"/>
</dbReference>
<dbReference type="OMA" id="MGNIKNQ"/>
<evidence type="ECO:0000313" key="7">
    <source>
        <dbReference type="Proteomes" id="UP000183509"/>
    </source>
</evidence>
<evidence type="ECO:0000256" key="1">
    <source>
        <dbReference type="SAM" id="MobiDB-lite"/>
    </source>
</evidence>
<reference evidence="4 8" key="3">
    <citation type="submission" date="2018-05" db="EMBL/GenBank/DDBJ databases">
        <title>Vancomycin-resistant Enterococcus faecium strain from Chelyabinsk, Russia.</title>
        <authorList>
            <person name="Gostev V."/>
            <person name="Goncharov A."/>
            <person name="Kolodzhieva V."/>
            <person name="Suvorov A."/>
            <person name="Sidorenko S."/>
            <person name="Zueva L."/>
        </authorList>
    </citation>
    <scope>NUCLEOTIDE SEQUENCE [LARGE SCALE GENOMIC DNA]</scope>
    <source>
        <strain evidence="4 8">20</strain>
    </source>
</reference>
<dbReference type="EMBL" id="QHGU01000022">
    <property type="protein sequence ID" value="PZM56035.1"/>
    <property type="molecule type" value="Genomic_DNA"/>
</dbReference>
<reference evidence="2 6" key="1">
    <citation type="submission" date="2016-01" db="EMBL/GenBank/DDBJ databases">
        <title>Molecular Mechanisms for transfer of large genomic segments between Enterococcus faecium strains.</title>
        <authorList>
            <person name="Garcia-Solache M.A."/>
            <person name="Lebreton F."/>
            <person name="Mclaughlin R.E."/>
            <person name="Whiteaker J.D."/>
            <person name="Gilmore M.S."/>
            <person name="Rice L.B."/>
        </authorList>
    </citation>
    <scope>NUCLEOTIDE SEQUENCE [LARGE SCALE GENOMIC DNA]</scope>
    <source>
        <strain evidence="2 6">D344RRF x C68</strain>
    </source>
</reference>
<dbReference type="Proteomes" id="UP000183509">
    <property type="component" value="Unassembled WGS sequence"/>
</dbReference>
<dbReference type="Proteomes" id="UP001139644">
    <property type="component" value="Unassembled WGS sequence"/>
</dbReference>
<proteinExistence type="predicted"/>
<evidence type="ECO:0000313" key="4">
    <source>
        <dbReference type="EMBL" id="PZM56035.1"/>
    </source>
</evidence>
<name>A0A133CR80_ENTFC</name>